<protein>
    <recommendedName>
        <fullName evidence="1">PLL-like beta propeller domain-containing protein</fullName>
    </recommendedName>
</protein>
<comment type="caution">
    <text evidence="2">The sequence shown here is derived from an EMBL/GenBank/DDBJ whole genome shotgun (WGS) entry which is preliminary data.</text>
</comment>
<evidence type="ECO:0000313" key="3">
    <source>
        <dbReference type="Proteomes" id="UP001147700"/>
    </source>
</evidence>
<dbReference type="Pfam" id="PF26607">
    <property type="entry name" value="DUF8189"/>
    <property type="match status" value="1"/>
</dbReference>
<reference evidence="2" key="1">
    <citation type="submission" date="2022-10" db="EMBL/GenBank/DDBJ databases">
        <title>The WGS of Solirubrobacter sp. CPCC 204708.</title>
        <authorList>
            <person name="Jiang Z."/>
        </authorList>
    </citation>
    <scope>NUCLEOTIDE SEQUENCE</scope>
    <source>
        <strain evidence="2">CPCC 204708</strain>
    </source>
</reference>
<organism evidence="2 3">
    <name type="scientific">Solirubrobacter deserti</name>
    <dbReference type="NCBI Taxonomy" id="2282478"/>
    <lineage>
        <taxon>Bacteria</taxon>
        <taxon>Bacillati</taxon>
        <taxon>Actinomycetota</taxon>
        <taxon>Thermoleophilia</taxon>
        <taxon>Solirubrobacterales</taxon>
        <taxon>Solirubrobacteraceae</taxon>
        <taxon>Solirubrobacter</taxon>
    </lineage>
</organism>
<dbReference type="Gene3D" id="2.120.10.70">
    <property type="entry name" value="Fucose-specific lectin"/>
    <property type="match status" value="3"/>
</dbReference>
<feature type="domain" description="PLL-like beta propeller" evidence="1">
    <location>
        <begin position="58"/>
        <end position="368"/>
    </location>
</feature>
<dbReference type="Proteomes" id="UP001147700">
    <property type="component" value="Unassembled WGS sequence"/>
</dbReference>
<dbReference type="InterPro" id="IPR058502">
    <property type="entry name" value="PLL-like_beta-prop"/>
</dbReference>
<dbReference type="RefSeq" id="WP_202958047.1">
    <property type="nucleotide sequence ID" value="NZ_JAPCID010000025.1"/>
</dbReference>
<proteinExistence type="predicted"/>
<evidence type="ECO:0000313" key="2">
    <source>
        <dbReference type="EMBL" id="MDA0139399.1"/>
    </source>
</evidence>
<name>A0ABT4RLG3_9ACTN</name>
<evidence type="ECO:0000259" key="1">
    <source>
        <dbReference type="Pfam" id="PF26607"/>
    </source>
</evidence>
<dbReference type="EMBL" id="JAPCID010000025">
    <property type="protein sequence ID" value="MDA0139399.1"/>
    <property type="molecule type" value="Genomic_DNA"/>
</dbReference>
<accession>A0ABT4RLG3</accession>
<dbReference type="CDD" id="cd22954">
    <property type="entry name" value="PLL_lectin"/>
    <property type="match status" value="1"/>
</dbReference>
<dbReference type="SUPFAM" id="SSF89372">
    <property type="entry name" value="Fucose-specific lectin"/>
    <property type="match status" value="2"/>
</dbReference>
<keyword evidence="3" id="KW-1185">Reference proteome</keyword>
<sequence length="378" mass="42654">MRRALAVTAWGPERLDIWAVHPINKGALQKTWQPSQWEPRELEWHGRPARSQFAYLLTVVSWGRGRLDLFGVGRRRLDPPETQHQLLHKAWVGGPDWWPHPEWNALGGTFWTAPAVTSWGQNRLDIFARAGGGHIKHKAWYGGKEWDPPGEEWRLLFGRTIGEPAAVSWGPGRLDVFALGHLGQMQHKWWSRTNGWGPSQTRWDDWGGRFLSSPAAVSWGPGRLDVFVVGENRRMLHRAYVNGVWWPSELPSGDADWEDIGGSFSSAPSVASWAPDRLDIFAVGTSGQMLHKAWAGGPHWYKSQYEWHELGGEFSSAPSAVSWGRDRLDIFGLDPQNHVLHKAWDGRNWHPNELSWERIGGPMLNANEAALAEAPAQA</sequence>
<gene>
    <name evidence="2" type="ORF">OJ962_17985</name>
</gene>